<evidence type="ECO:0000256" key="3">
    <source>
        <dbReference type="ARBA" id="ARBA00023012"/>
    </source>
</evidence>
<feature type="compositionally biased region" description="Low complexity" evidence="4">
    <location>
        <begin position="22"/>
        <end position="50"/>
    </location>
</feature>
<protein>
    <recommendedName>
        <fullName evidence="5">Signal transduction histidine kinase subgroup 3 dimerisation and phosphoacceptor domain-containing protein</fullName>
    </recommendedName>
</protein>
<dbReference type="Pfam" id="PF07730">
    <property type="entry name" value="HisKA_3"/>
    <property type="match status" value="1"/>
</dbReference>
<evidence type="ECO:0000256" key="1">
    <source>
        <dbReference type="ARBA" id="ARBA00022679"/>
    </source>
</evidence>
<evidence type="ECO:0000313" key="6">
    <source>
        <dbReference type="EMBL" id="NMH95056.1"/>
    </source>
</evidence>
<keyword evidence="3" id="KW-0902">Two-component regulatory system</keyword>
<feature type="domain" description="Signal transduction histidine kinase subgroup 3 dimerisation and phosphoacceptor" evidence="5">
    <location>
        <begin position="72"/>
        <end position="136"/>
    </location>
</feature>
<comment type="caution">
    <text evidence="6">The sequence shown here is derived from an EMBL/GenBank/DDBJ whole genome shotgun (WGS) entry which is preliminary data.</text>
</comment>
<dbReference type="AlphaFoldDB" id="A0A848DRK8"/>
<keyword evidence="2" id="KW-0418">Kinase</keyword>
<dbReference type="InterPro" id="IPR011712">
    <property type="entry name" value="Sig_transdc_His_kin_sub3_dim/P"/>
</dbReference>
<feature type="region of interest" description="Disordered" evidence="4">
    <location>
        <begin position="1"/>
        <end position="65"/>
    </location>
</feature>
<name>A0A848DRK8_9PSEU</name>
<sequence length="257" mass="27457">MMLEPAHRAGDAPRTAPEQDTPGSPSSAASLPNAPADPPAAAAPAEAGPPTRLQEPARDARRRKEREQWLRRRRLERQLHDGAALRISALVLQLGLFRHRVPAGEPDLHASIDGLQDELHAVLQELRDVAGKIYPPLLDEAGLGPALREVTERVHSRVRITAPDERFGPAAEGAAYFAVVNCLDILTADAPPVEVTVRRDGAELTVQVAGMDVRHAELMHDQVRLLGGTVEISALPAPSATGGEPGPGTITARIPCE</sequence>
<evidence type="ECO:0000256" key="2">
    <source>
        <dbReference type="ARBA" id="ARBA00022777"/>
    </source>
</evidence>
<dbReference type="RefSeq" id="WP_169415725.1">
    <property type="nucleotide sequence ID" value="NZ_JAAXKZ010000151.1"/>
</dbReference>
<evidence type="ECO:0000313" key="7">
    <source>
        <dbReference type="Proteomes" id="UP000586918"/>
    </source>
</evidence>
<dbReference type="Gene3D" id="1.20.5.1930">
    <property type="match status" value="1"/>
</dbReference>
<dbReference type="GO" id="GO:0016020">
    <property type="term" value="C:membrane"/>
    <property type="evidence" value="ECO:0007669"/>
    <property type="project" value="InterPro"/>
</dbReference>
<feature type="region of interest" description="Disordered" evidence="4">
    <location>
        <begin position="236"/>
        <end position="257"/>
    </location>
</feature>
<feature type="compositionally biased region" description="Basic and acidic residues" evidence="4">
    <location>
        <begin position="1"/>
        <end position="11"/>
    </location>
</feature>
<accession>A0A848DRK8</accession>
<dbReference type="GO" id="GO:0046983">
    <property type="term" value="F:protein dimerization activity"/>
    <property type="evidence" value="ECO:0007669"/>
    <property type="project" value="InterPro"/>
</dbReference>
<dbReference type="GO" id="GO:0000155">
    <property type="term" value="F:phosphorelay sensor kinase activity"/>
    <property type="evidence" value="ECO:0007669"/>
    <property type="project" value="InterPro"/>
</dbReference>
<dbReference type="PANTHER" id="PTHR24421">
    <property type="entry name" value="NITRATE/NITRITE SENSOR PROTEIN NARX-RELATED"/>
    <property type="match status" value="1"/>
</dbReference>
<keyword evidence="7" id="KW-1185">Reference proteome</keyword>
<gene>
    <name evidence="6" type="ORF">HF519_26520</name>
</gene>
<organism evidence="6 7">
    <name type="scientific">Pseudonocardia bannensis</name>
    <dbReference type="NCBI Taxonomy" id="630973"/>
    <lineage>
        <taxon>Bacteria</taxon>
        <taxon>Bacillati</taxon>
        <taxon>Actinomycetota</taxon>
        <taxon>Actinomycetes</taxon>
        <taxon>Pseudonocardiales</taxon>
        <taxon>Pseudonocardiaceae</taxon>
        <taxon>Pseudonocardia</taxon>
    </lineage>
</organism>
<proteinExistence type="predicted"/>
<evidence type="ECO:0000259" key="5">
    <source>
        <dbReference type="Pfam" id="PF07730"/>
    </source>
</evidence>
<dbReference type="Proteomes" id="UP000586918">
    <property type="component" value="Unassembled WGS sequence"/>
</dbReference>
<evidence type="ECO:0000256" key="4">
    <source>
        <dbReference type="SAM" id="MobiDB-lite"/>
    </source>
</evidence>
<reference evidence="6 7" key="1">
    <citation type="submission" date="2020-04" db="EMBL/GenBank/DDBJ databases">
        <authorList>
            <person name="Klaysubun C."/>
            <person name="Duangmal K."/>
            <person name="Lipun K."/>
        </authorList>
    </citation>
    <scope>NUCLEOTIDE SEQUENCE [LARGE SCALE GENOMIC DNA]</scope>
    <source>
        <strain evidence="6 7">DSM 45300</strain>
    </source>
</reference>
<dbReference type="EMBL" id="JAAXKZ010000151">
    <property type="protein sequence ID" value="NMH95056.1"/>
    <property type="molecule type" value="Genomic_DNA"/>
</dbReference>
<dbReference type="InterPro" id="IPR050482">
    <property type="entry name" value="Sensor_HK_TwoCompSys"/>
</dbReference>
<keyword evidence="1" id="KW-0808">Transferase</keyword>